<evidence type="ECO:0000313" key="3">
    <source>
        <dbReference type="Proteomes" id="UP000256964"/>
    </source>
</evidence>
<accession>A0A371DHW9</accession>
<dbReference type="EMBL" id="KZ857391">
    <property type="protein sequence ID" value="RDX52134.1"/>
    <property type="molecule type" value="Genomic_DNA"/>
</dbReference>
<dbReference type="OrthoDB" id="2746456at2759"/>
<dbReference type="STRING" id="139420.A0A371DHW9"/>
<protein>
    <submittedName>
        <fullName evidence="2">Uncharacterized protein</fullName>
    </submittedName>
</protein>
<evidence type="ECO:0000256" key="1">
    <source>
        <dbReference type="SAM" id="MobiDB-lite"/>
    </source>
</evidence>
<evidence type="ECO:0000313" key="2">
    <source>
        <dbReference type="EMBL" id="RDX52134.1"/>
    </source>
</evidence>
<name>A0A371DHW9_9APHY</name>
<reference evidence="2 3" key="1">
    <citation type="journal article" date="2018" name="Biotechnol. Biofuels">
        <title>Integrative visual omics of the white-rot fungus Polyporus brumalis exposes the biotechnological potential of its oxidative enzymes for delignifying raw plant biomass.</title>
        <authorList>
            <person name="Miyauchi S."/>
            <person name="Rancon A."/>
            <person name="Drula E."/>
            <person name="Hage H."/>
            <person name="Chaduli D."/>
            <person name="Favel A."/>
            <person name="Grisel S."/>
            <person name="Henrissat B."/>
            <person name="Herpoel-Gimbert I."/>
            <person name="Ruiz-Duenas F.J."/>
            <person name="Chevret D."/>
            <person name="Hainaut M."/>
            <person name="Lin J."/>
            <person name="Wang M."/>
            <person name="Pangilinan J."/>
            <person name="Lipzen A."/>
            <person name="Lesage-Meessen L."/>
            <person name="Navarro D."/>
            <person name="Riley R."/>
            <person name="Grigoriev I.V."/>
            <person name="Zhou S."/>
            <person name="Raouche S."/>
            <person name="Rosso M.N."/>
        </authorList>
    </citation>
    <scope>NUCLEOTIDE SEQUENCE [LARGE SCALE GENOMIC DNA]</scope>
    <source>
        <strain evidence="2 3">BRFM 1820</strain>
    </source>
</reference>
<dbReference type="Proteomes" id="UP000256964">
    <property type="component" value="Unassembled WGS sequence"/>
</dbReference>
<gene>
    <name evidence="2" type="ORF">OH76DRAFT_194429</name>
</gene>
<keyword evidence="3" id="KW-1185">Reference proteome</keyword>
<dbReference type="AlphaFoldDB" id="A0A371DHW9"/>
<feature type="region of interest" description="Disordered" evidence="1">
    <location>
        <begin position="42"/>
        <end position="85"/>
    </location>
</feature>
<sequence length="468" mass="52555">MRKRRMSSMNSTTTTGWSWRTTLGKPFAIRCVERTKMAQVADEGDEQATGTSTTCALNGASHTGTAHKAETAQAQKEKQKHGRPMPQLHIWDSEERDHGVQSHTPAQQPVRSQRHWQADGDVVLRVERTLFKITRTRLGIKCTRLRRALLDVPYPGAVRAGTEAAEGCPVLGQNLAALGVGALHFEWFLLVLYHHDRCVPPCPCGRRLDADADGVVHSVQLMTKLPDTELISLMRTARLLGEHTDVYPSASNELGSRYRQDVPPQTRAPQPGGTEPYKTAVGVLVLAREHGIPGLIKCAAYRILADPRFWADMGAVLQCTGQLVVDVLREAEVLKLYVAREWLQREWRRLVCTPPCPVEYVPEDGEERHGHVPANDTACKSCMEGRGGTEWCVKTAGREREREWYLTWCKLVEKGAEDPFAALGLLDERSAELRKGWCERCLDERRNAWNAARVRWWAQMDGRLTLAC</sequence>
<feature type="compositionally biased region" description="Polar residues" evidence="1">
    <location>
        <begin position="48"/>
        <end position="64"/>
    </location>
</feature>
<proteinExistence type="predicted"/>
<organism evidence="2 3">
    <name type="scientific">Lentinus brumalis</name>
    <dbReference type="NCBI Taxonomy" id="2498619"/>
    <lineage>
        <taxon>Eukaryota</taxon>
        <taxon>Fungi</taxon>
        <taxon>Dikarya</taxon>
        <taxon>Basidiomycota</taxon>
        <taxon>Agaricomycotina</taxon>
        <taxon>Agaricomycetes</taxon>
        <taxon>Polyporales</taxon>
        <taxon>Polyporaceae</taxon>
        <taxon>Lentinus</taxon>
    </lineage>
</organism>